<sequence length="455" mass="52861">MPVVDRREFGGRFTVHENAQRLANYRYLEIQLMEMIGGWSHTTPQLAFKATFGYHVFDHATAADLLGERLEQLRSGRDRQEPATDDVARLCEHVWGLESTIDRLVAVYRVLEPHLVSTYVYHADATDPLTDTPTVQLLRRLAGLDQSHIAWGQAVLEALTQSPEDRRRALDVQADLEARLVACGGVTGQGIESHWLAFRSAKGEDRPAKRQKRGREGYRFTKRCAPVDHPVVEAPFWFSADQADFAVYDHAEPWSIEDFRHRFHQLLYGEVETTDRMGKMLAEFPELPWDIRMDLAHQMWDEARHIEIVAKAVEEELGGELGYGPWSLDWWWMQNEEDPLRRLAVTNCWAERNLMSTLREWRTEAERRGYTRIAELSDYLQADELTHVRDGTNLVRRLADERRRRELAEWGVDAVERIERFSRRDETAPPVVRQDPEALFTFLKPGARDEREAYV</sequence>
<dbReference type="EMBL" id="CADCWC010000007">
    <property type="protein sequence ID" value="CAA9518307.1"/>
    <property type="molecule type" value="Genomic_DNA"/>
</dbReference>
<gene>
    <name evidence="1" type="ORF">AVDCRST_MAG79-50</name>
</gene>
<reference evidence="1" key="1">
    <citation type="submission" date="2020-02" db="EMBL/GenBank/DDBJ databases">
        <authorList>
            <person name="Meier V. D."/>
        </authorList>
    </citation>
    <scope>NUCLEOTIDE SEQUENCE</scope>
    <source>
        <strain evidence="1">AVDCRST_MAG79</strain>
    </source>
</reference>
<protein>
    <recommendedName>
        <fullName evidence="2">Ferritin-like domain-containing protein</fullName>
    </recommendedName>
</protein>
<proteinExistence type="predicted"/>
<organism evidence="1">
    <name type="scientific">uncultured Thermoleophilia bacterium</name>
    <dbReference type="NCBI Taxonomy" id="1497501"/>
    <lineage>
        <taxon>Bacteria</taxon>
        <taxon>Bacillati</taxon>
        <taxon>Actinomycetota</taxon>
        <taxon>Thermoleophilia</taxon>
        <taxon>environmental samples</taxon>
    </lineage>
</organism>
<dbReference type="InterPro" id="IPR009078">
    <property type="entry name" value="Ferritin-like_SF"/>
</dbReference>
<evidence type="ECO:0000313" key="1">
    <source>
        <dbReference type="EMBL" id="CAA9518307.1"/>
    </source>
</evidence>
<name>A0A6J4TAR9_9ACTN</name>
<dbReference type="Pfam" id="PF04305">
    <property type="entry name" value="DUF455"/>
    <property type="match status" value="1"/>
</dbReference>
<accession>A0A6J4TAR9</accession>
<dbReference type="InterPro" id="IPR007402">
    <property type="entry name" value="DUF455"/>
</dbReference>
<dbReference type="AlphaFoldDB" id="A0A6J4TAR9"/>
<dbReference type="SUPFAM" id="SSF47240">
    <property type="entry name" value="Ferritin-like"/>
    <property type="match status" value="1"/>
</dbReference>
<dbReference type="CDD" id="cd00657">
    <property type="entry name" value="Ferritin_like"/>
    <property type="match status" value="1"/>
</dbReference>
<evidence type="ECO:0008006" key="2">
    <source>
        <dbReference type="Google" id="ProtNLM"/>
    </source>
</evidence>